<evidence type="ECO:0000313" key="4">
    <source>
        <dbReference type="EMBL" id="CAI9093424.1"/>
    </source>
</evidence>
<dbReference type="AlphaFoldDB" id="A0AAV1CCV1"/>
<gene>
    <name evidence="4" type="ORF">OLC1_LOCUS4838</name>
</gene>
<evidence type="ECO:0000256" key="2">
    <source>
        <dbReference type="ARBA" id="ARBA00023274"/>
    </source>
</evidence>
<feature type="region of interest" description="Disordered" evidence="3">
    <location>
        <begin position="395"/>
        <end position="428"/>
    </location>
</feature>
<dbReference type="GO" id="GO:0042274">
    <property type="term" value="P:ribosomal small subunit biogenesis"/>
    <property type="evidence" value="ECO:0007669"/>
    <property type="project" value="TreeGrafter"/>
</dbReference>
<evidence type="ECO:0000256" key="1">
    <source>
        <dbReference type="ARBA" id="ARBA00007465"/>
    </source>
</evidence>
<evidence type="ECO:0000313" key="5">
    <source>
        <dbReference type="Proteomes" id="UP001161247"/>
    </source>
</evidence>
<dbReference type="GO" id="GO:0022627">
    <property type="term" value="C:cytosolic small ribosomal subunit"/>
    <property type="evidence" value="ECO:0007669"/>
    <property type="project" value="TreeGrafter"/>
</dbReference>
<dbReference type="EMBL" id="OX459119">
    <property type="protein sequence ID" value="CAI9093424.1"/>
    <property type="molecule type" value="Genomic_DNA"/>
</dbReference>
<dbReference type="PANTHER" id="PTHR11831:SF5">
    <property type="entry name" value="40S RIBOSOMAL PROTEIN S9"/>
    <property type="match status" value="1"/>
</dbReference>
<proteinExistence type="inferred from homology"/>
<feature type="compositionally biased region" description="Polar residues" evidence="3">
    <location>
        <begin position="417"/>
        <end position="428"/>
    </location>
</feature>
<feature type="region of interest" description="Disordered" evidence="3">
    <location>
        <begin position="455"/>
        <end position="487"/>
    </location>
</feature>
<dbReference type="PANTHER" id="PTHR11831">
    <property type="entry name" value="30S 40S RIBOSOMAL PROTEIN"/>
    <property type="match status" value="1"/>
</dbReference>
<evidence type="ECO:0000256" key="3">
    <source>
        <dbReference type="SAM" id="MobiDB-lite"/>
    </source>
</evidence>
<dbReference type="GO" id="GO:0019843">
    <property type="term" value="F:rRNA binding"/>
    <property type="evidence" value="ECO:0007669"/>
    <property type="project" value="InterPro"/>
</dbReference>
<accession>A0AAV1CCV1</accession>
<protein>
    <submittedName>
        <fullName evidence="4">OLC1v1028924C1</fullName>
    </submittedName>
</protein>
<reference evidence="4" key="1">
    <citation type="submission" date="2023-03" db="EMBL/GenBank/DDBJ databases">
        <authorList>
            <person name="Julca I."/>
        </authorList>
    </citation>
    <scope>NUCLEOTIDE SEQUENCE</scope>
</reference>
<organism evidence="4 5">
    <name type="scientific">Oldenlandia corymbosa var. corymbosa</name>
    <dbReference type="NCBI Taxonomy" id="529605"/>
    <lineage>
        <taxon>Eukaryota</taxon>
        <taxon>Viridiplantae</taxon>
        <taxon>Streptophyta</taxon>
        <taxon>Embryophyta</taxon>
        <taxon>Tracheophyta</taxon>
        <taxon>Spermatophyta</taxon>
        <taxon>Magnoliopsida</taxon>
        <taxon>eudicotyledons</taxon>
        <taxon>Gunneridae</taxon>
        <taxon>Pentapetalae</taxon>
        <taxon>asterids</taxon>
        <taxon>lamiids</taxon>
        <taxon>Gentianales</taxon>
        <taxon>Rubiaceae</taxon>
        <taxon>Rubioideae</taxon>
        <taxon>Spermacoceae</taxon>
        <taxon>Hedyotis-Oldenlandia complex</taxon>
        <taxon>Oldenlandia</taxon>
    </lineage>
</organism>
<comment type="similarity">
    <text evidence="1">Belongs to the universal ribosomal protein uS4 family.</text>
</comment>
<keyword evidence="5" id="KW-1185">Reference proteome</keyword>
<name>A0AAV1CCV1_OLDCO</name>
<dbReference type="Proteomes" id="UP001161247">
    <property type="component" value="Chromosome 2"/>
</dbReference>
<sequence length="487" mass="53652">MADRMKRLRKELRKLKRPGRRGRTAPGPLHAPARFSLAGRGELHRHQTTPPRGEDVEVLMIRTQLDAMIESNGSHLYIPLIVCRGCWDTRLDDVIFQLSRMKCGKGIKVLCRHPACRVGRQVVNVPSFMVRVDSQKHIDFSLTSPFGGGRAGRVKRKNQKAAAKKAAGGDATRLPKRLHPHSEFPLRDLVAKHMNGQHWPLPICELYGQQPQPCLGVLECASSVSRSSLLKALDRILSALKALGLTVPVLHPQKCYIVWVPCMCDAPSEAVVKGDKPTAKLFLQSAFMDWNMPYAAALHEMISDPTCSVKMMKVPLQLFHSELPPMVVEIFLPPELNCDGDSKGLLKSLLSTMAEELSVHNADFGLRQNEEFSVESSRSDADSFLYSVHRRAMAGNKNSSPNGCPPNIQVKAENPENPLSATSRTTTGLDHVTGVVGLPLKRKCEEETWPLLKRNQVDHMPSNPSLSSACVKNDGSAAKSAPGKCKG</sequence>
<dbReference type="InterPro" id="IPR022801">
    <property type="entry name" value="Ribosomal_uS4"/>
</dbReference>
<dbReference type="GO" id="GO:0003735">
    <property type="term" value="F:structural constituent of ribosome"/>
    <property type="evidence" value="ECO:0007669"/>
    <property type="project" value="TreeGrafter"/>
</dbReference>
<keyword evidence="2" id="KW-0687">Ribonucleoprotein</keyword>